<dbReference type="InterPro" id="IPR000506">
    <property type="entry name" value="KARI_C"/>
</dbReference>
<evidence type="ECO:0000313" key="15">
    <source>
        <dbReference type="EMBL" id="KXB01854.1"/>
    </source>
</evidence>
<keyword evidence="4 11" id="KW-0028">Amino-acid biosynthesis</keyword>
<proteinExistence type="inferred from homology"/>
<evidence type="ECO:0000259" key="14">
    <source>
        <dbReference type="PROSITE" id="PS51851"/>
    </source>
</evidence>
<evidence type="ECO:0000256" key="11">
    <source>
        <dbReference type="HAMAP-Rule" id="MF_00435"/>
    </source>
</evidence>
<dbReference type="AlphaFoldDB" id="A0A133V5Y0"/>
<keyword evidence="11" id="KW-0521">NADP</keyword>
<dbReference type="SUPFAM" id="SSF48179">
    <property type="entry name" value="6-phosphogluconate dehydrogenase C-terminal domain-like"/>
    <property type="match status" value="1"/>
</dbReference>
<feature type="domain" description="KARI N-terminal Rossmann" evidence="13">
    <location>
        <begin position="2"/>
        <end position="182"/>
    </location>
</feature>
<evidence type="ECO:0000256" key="1">
    <source>
        <dbReference type="ARBA" id="ARBA00004864"/>
    </source>
</evidence>
<dbReference type="GO" id="GO:0050661">
    <property type="term" value="F:NADP binding"/>
    <property type="evidence" value="ECO:0007669"/>
    <property type="project" value="InterPro"/>
</dbReference>
<dbReference type="FunFam" id="3.40.50.720:FF:000023">
    <property type="entry name" value="Ketol-acid reductoisomerase (NADP(+))"/>
    <property type="match status" value="1"/>
</dbReference>
<dbReference type="Pfam" id="PF07991">
    <property type="entry name" value="KARI_N"/>
    <property type="match status" value="1"/>
</dbReference>
<evidence type="ECO:0000256" key="6">
    <source>
        <dbReference type="ARBA" id="ARBA00022842"/>
    </source>
</evidence>
<comment type="caution">
    <text evidence="11">Lacks conserved residue(s) required for the propagation of feature annotation.</text>
</comment>
<name>A0A133V5Y0_9EURY</name>
<dbReference type="GO" id="GO:0000287">
    <property type="term" value="F:magnesium ion binding"/>
    <property type="evidence" value="ECO:0007669"/>
    <property type="project" value="UniProtKB-UniRule"/>
</dbReference>
<comment type="caution">
    <text evidence="15">The sequence shown here is derived from an EMBL/GenBank/DDBJ whole genome shotgun (WGS) entry which is preliminary data.</text>
</comment>
<reference evidence="15 16" key="1">
    <citation type="journal article" date="2016" name="Sci. Rep.">
        <title>Metabolic traits of an uncultured archaeal lineage -MSBL1- from brine pools of the Red Sea.</title>
        <authorList>
            <person name="Mwirichia R."/>
            <person name="Alam I."/>
            <person name="Rashid M."/>
            <person name="Vinu M."/>
            <person name="Ba-Alawi W."/>
            <person name="Anthony Kamau A."/>
            <person name="Kamanda Ngugi D."/>
            <person name="Goker M."/>
            <person name="Klenk H.P."/>
            <person name="Bajic V."/>
            <person name="Stingl U."/>
        </authorList>
    </citation>
    <scope>NUCLEOTIDE SEQUENCE [LARGE SCALE GENOMIC DNA]</scope>
    <source>
        <strain evidence="15">SCGC-AAA261F17</strain>
    </source>
</reference>
<evidence type="ECO:0000256" key="12">
    <source>
        <dbReference type="PROSITE-ProRule" id="PRU01198"/>
    </source>
</evidence>
<gene>
    <name evidence="11" type="primary">ilvC</name>
    <name evidence="15" type="ORF">AKJ44_02040</name>
</gene>
<comment type="catalytic activity">
    <reaction evidence="10">
        <text>(2R)-2,3-dihydroxy-3-methylbutanoate + NADP(+) = (2S)-2-acetolactate + NADPH + H(+)</text>
        <dbReference type="Rhea" id="RHEA:22068"/>
        <dbReference type="ChEBI" id="CHEBI:15378"/>
        <dbReference type="ChEBI" id="CHEBI:49072"/>
        <dbReference type="ChEBI" id="CHEBI:57783"/>
        <dbReference type="ChEBI" id="CHEBI:58349"/>
        <dbReference type="ChEBI" id="CHEBI:58476"/>
        <dbReference type="EC" id="1.1.1.383"/>
    </reaction>
</comment>
<evidence type="ECO:0000256" key="9">
    <source>
        <dbReference type="ARBA" id="ARBA00050504"/>
    </source>
</evidence>
<comment type="pathway">
    <text evidence="1 11">Amino-acid biosynthesis; L-valine biosynthesis; L-valine from pyruvate: step 2/4.</text>
</comment>
<dbReference type="UniPathway" id="UPA00049">
    <property type="reaction ID" value="UER00060"/>
</dbReference>
<evidence type="ECO:0000256" key="10">
    <source>
        <dbReference type="ARBA" id="ARBA00052344"/>
    </source>
</evidence>
<dbReference type="PANTHER" id="PTHR21371">
    <property type="entry name" value="KETOL-ACID REDUCTOISOMERASE, MITOCHONDRIAL"/>
    <property type="match status" value="1"/>
</dbReference>
<evidence type="ECO:0000256" key="2">
    <source>
        <dbReference type="ARBA" id="ARBA00004885"/>
    </source>
</evidence>
<evidence type="ECO:0000313" key="16">
    <source>
        <dbReference type="Proteomes" id="UP000070035"/>
    </source>
</evidence>
<feature type="domain" description="KARI C-terminal knotted" evidence="14">
    <location>
        <begin position="183"/>
        <end position="328"/>
    </location>
</feature>
<keyword evidence="15" id="KW-0413">Isomerase</keyword>
<dbReference type="PANTHER" id="PTHR21371:SF1">
    <property type="entry name" value="KETOL-ACID REDUCTOISOMERASE, MITOCHONDRIAL"/>
    <property type="match status" value="1"/>
</dbReference>
<dbReference type="Gene3D" id="6.10.240.10">
    <property type="match status" value="1"/>
</dbReference>
<evidence type="ECO:0000256" key="4">
    <source>
        <dbReference type="ARBA" id="ARBA00022605"/>
    </source>
</evidence>
<comment type="function">
    <text evidence="11">Involved in the biosynthesis of branched-chain amino acids (BCAA). Catalyzes an alkyl-migration followed by a ketol-acid reduction of (S)-2-acetolactate (S2AL) to yield (R)-2,3-dihydroxy-isovalerate. In the isomerase reaction, S2AL is rearranged via a Mg-dependent methyl migration to produce 3-hydroxy-3-methyl-2-ketobutyrate (HMKB). In the reductase reaction, this 2-ketoacid undergoes a metal-dependent reduction by NADPH to yield (R)-2,3-dihydroxy-isovalerate.</text>
</comment>
<dbReference type="SUPFAM" id="SSF51735">
    <property type="entry name" value="NAD(P)-binding Rossmann-fold domains"/>
    <property type="match status" value="1"/>
</dbReference>
<feature type="binding site" evidence="11 12">
    <location>
        <position position="252"/>
    </location>
    <ligand>
        <name>substrate</name>
    </ligand>
</feature>
<feature type="binding site" evidence="11 12">
    <location>
        <position position="227"/>
    </location>
    <ligand>
        <name>Mg(2+)</name>
        <dbReference type="ChEBI" id="CHEBI:18420"/>
        <label>2</label>
    </ligand>
</feature>
<dbReference type="NCBIfam" id="TIGR00465">
    <property type="entry name" value="ilvC"/>
    <property type="match status" value="1"/>
</dbReference>
<dbReference type="PATRIC" id="fig|1698274.3.peg.302"/>
<comment type="pathway">
    <text evidence="2 11">Amino-acid biosynthesis; L-isoleucine biosynthesis; L-isoleucine from 2-oxobutanoate: step 2/4.</text>
</comment>
<keyword evidence="5 11" id="KW-0479">Metal-binding</keyword>
<comment type="similarity">
    <text evidence="3 11 12">Belongs to the ketol-acid reductoisomerase family.</text>
</comment>
<dbReference type="EMBL" id="LHXY01000025">
    <property type="protein sequence ID" value="KXB01854.1"/>
    <property type="molecule type" value="Genomic_DNA"/>
</dbReference>
<organism evidence="15 16">
    <name type="scientific">candidate division MSBL1 archaeon SCGC-AAA261F17</name>
    <dbReference type="NCBI Taxonomy" id="1698274"/>
    <lineage>
        <taxon>Archaea</taxon>
        <taxon>Methanobacteriati</taxon>
        <taxon>Methanobacteriota</taxon>
        <taxon>candidate division MSBL1</taxon>
    </lineage>
</organism>
<feature type="binding site" evidence="11">
    <location>
        <begin position="25"/>
        <end position="28"/>
    </location>
    <ligand>
        <name>NADP(+)</name>
        <dbReference type="ChEBI" id="CHEBI:58349"/>
    </ligand>
</feature>
<feature type="binding site" evidence="11 12">
    <location>
        <position position="191"/>
    </location>
    <ligand>
        <name>Mg(2+)</name>
        <dbReference type="ChEBI" id="CHEBI:18420"/>
        <label>1</label>
    </ligand>
</feature>
<evidence type="ECO:0000259" key="13">
    <source>
        <dbReference type="PROSITE" id="PS51850"/>
    </source>
</evidence>
<dbReference type="GO" id="GO:0016853">
    <property type="term" value="F:isomerase activity"/>
    <property type="evidence" value="ECO:0007669"/>
    <property type="project" value="UniProtKB-KW"/>
</dbReference>
<feature type="active site" evidence="11">
    <location>
        <position position="108"/>
    </location>
</feature>
<dbReference type="NCBIfam" id="NF004017">
    <property type="entry name" value="PRK05479.1"/>
    <property type="match status" value="1"/>
</dbReference>
<dbReference type="InterPro" id="IPR008927">
    <property type="entry name" value="6-PGluconate_DH-like_C_sf"/>
</dbReference>
<dbReference type="PROSITE" id="PS51851">
    <property type="entry name" value="KARI_C"/>
    <property type="match status" value="1"/>
</dbReference>
<feature type="binding site" evidence="11 12">
    <location>
        <position position="195"/>
    </location>
    <ligand>
        <name>Mg(2+)</name>
        <dbReference type="ChEBI" id="CHEBI:18420"/>
        <label>1</label>
    </ligand>
</feature>
<sequence length="329" mass="36138">MAKIYMDEDASLEPLEDKTIAIIGYGNQGNAQANNMRDSGCNVIIGNVSGDPFWKQAKEDGFDVYEISEAAKRGDIVHMLIPDEVQAKVYSNEIAPAMGEGKTLCFSHGFNIHFKEIVPPRDADVIMIAPKAPGARLREEYQAGSGTLGLLAVAQDPSGNAKQVALAMAKAVGLTRIGVVETSFREEVETDLFGEQSVLVGGVSELMKAGFETLIDAGYQPEVAYFECINELKLIIDLVHKQGIEGMMKAVSNTAEYGGRTRGPEIIDEKARKKMKKILKDVQDGAFAKEWVAENERGAPKLKKMREEAKEELVEQVGKELRKWAEIEE</sequence>
<dbReference type="GO" id="GO:0009099">
    <property type="term" value="P:L-valine biosynthetic process"/>
    <property type="evidence" value="ECO:0007669"/>
    <property type="project" value="UniProtKB-UniRule"/>
</dbReference>
<comment type="catalytic activity">
    <reaction evidence="11">
        <text>(2R,3R)-2,3-dihydroxy-3-methylpentanoate + NADP(+) = (S)-2-ethyl-2-hydroxy-3-oxobutanoate + NADPH + H(+)</text>
        <dbReference type="Rhea" id="RHEA:13493"/>
        <dbReference type="ChEBI" id="CHEBI:15378"/>
        <dbReference type="ChEBI" id="CHEBI:49256"/>
        <dbReference type="ChEBI" id="CHEBI:49258"/>
        <dbReference type="ChEBI" id="CHEBI:57783"/>
        <dbReference type="ChEBI" id="CHEBI:58349"/>
        <dbReference type="EC" id="1.1.1.86"/>
    </reaction>
</comment>
<feature type="binding site" evidence="11 12">
    <location>
        <position position="191"/>
    </location>
    <ligand>
        <name>Mg(2+)</name>
        <dbReference type="ChEBI" id="CHEBI:18420"/>
        <label>2</label>
    </ligand>
</feature>
<keyword evidence="16" id="KW-1185">Reference proteome</keyword>
<evidence type="ECO:0000256" key="3">
    <source>
        <dbReference type="ARBA" id="ARBA00010318"/>
    </source>
</evidence>
<dbReference type="InterPro" id="IPR014359">
    <property type="entry name" value="KARI_prok"/>
</dbReference>
<comment type="cofactor">
    <cofactor evidence="11">
        <name>Mg(2+)</name>
        <dbReference type="ChEBI" id="CHEBI:18420"/>
    </cofactor>
    <text evidence="11">Binds 2 magnesium ions per subunit.</text>
</comment>
<keyword evidence="6 11" id="KW-0460">Magnesium</keyword>
<protein>
    <recommendedName>
        <fullName evidence="11">Ketol-acid reductoisomerase (NADP(+))</fullName>
        <shortName evidence="11">KARI</shortName>
        <ecNumber evidence="11">1.1.1.86</ecNumber>
    </recommendedName>
    <alternativeName>
        <fullName evidence="11">Acetohydroxy-acid isomeroreductase</fullName>
        <shortName evidence="11">AHIR</shortName>
    </alternativeName>
    <alternativeName>
        <fullName evidence="11">Alpha-keto-beta-hydroxylacyl reductoisomerase</fullName>
    </alternativeName>
</protein>
<dbReference type="HAMAP" id="MF_00435">
    <property type="entry name" value="IlvC"/>
    <property type="match status" value="1"/>
</dbReference>
<dbReference type="Proteomes" id="UP000070035">
    <property type="component" value="Unassembled WGS sequence"/>
</dbReference>
<evidence type="ECO:0000256" key="8">
    <source>
        <dbReference type="ARBA" id="ARBA00023304"/>
    </source>
</evidence>
<dbReference type="Pfam" id="PF01450">
    <property type="entry name" value="KARI_C"/>
    <property type="match status" value="1"/>
</dbReference>
<dbReference type="InterPro" id="IPR013116">
    <property type="entry name" value="KARI_N"/>
</dbReference>
<feature type="binding site" evidence="11">
    <location>
        <position position="134"/>
    </location>
    <ligand>
        <name>NADP(+)</name>
        <dbReference type="ChEBI" id="CHEBI:58349"/>
    </ligand>
</feature>
<dbReference type="UniPathway" id="UPA00047">
    <property type="reaction ID" value="UER00056"/>
</dbReference>
<dbReference type="PIRSF" id="PIRSF000116">
    <property type="entry name" value="IlvC_gammaproteo"/>
    <property type="match status" value="1"/>
</dbReference>
<dbReference type="InterPro" id="IPR013023">
    <property type="entry name" value="KARI"/>
</dbReference>
<dbReference type="EC" id="1.1.1.86" evidence="11"/>
<evidence type="ECO:0000256" key="5">
    <source>
        <dbReference type="ARBA" id="ARBA00022723"/>
    </source>
</evidence>
<dbReference type="InterPro" id="IPR036291">
    <property type="entry name" value="NAD(P)-bd_dom_sf"/>
</dbReference>
<feature type="binding site" evidence="11 12">
    <location>
        <position position="231"/>
    </location>
    <ligand>
        <name>Mg(2+)</name>
        <dbReference type="ChEBI" id="CHEBI:18420"/>
        <label>2</label>
    </ligand>
</feature>
<dbReference type="Gene3D" id="3.40.50.720">
    <property type="entry name" value="NAD(P)-binding Rossmann-like Domain"/>
    <property type="match status" value="1"/>
</dbReference>
<comment type="catalytic activity">
    <reaction evidence="11">
        <text>(2R)-2,3-dihydroxy-3-methylbutanoate + NADP(+) = (2S)-2-acetolactate + NADPH + H(+)</text>
        <dbReference type="Rhea" id="RHEA:22068"/>
        <dbReference type="ChEBI" id="CHEBI:15378"/>
        <dbReference type="ChEBI" id="CHEBI:49072"/>
        <dbReference type="ChEBI" id="CHEBI:57783"/>
        <dbReference type="ChEBI" id="CHEBI:58349"/>
        <dbReference type="ChEBI" id="CHEBI:58476"/>
        <dbReference type="EC" id="1.1.1.86"/>
    </reaction>
</comment>
<dbReference type="GO" id="GO:0004455">
    <property type="term" value="F:ketol-acid reductoisomerase activity"/>
    <property type="evidence" value="ECO:0007669"/>
    <property type="project" value="UniProtKB-UniRule"/>
</dbReference>
<dbReference type="GO" id="GO:0009097">
    <property type="term" value="P:isoleucine biosynthetic process"/>
    <property type="evidence" value="ECO:0007669"/>
    <property type="project" value="UniProtKB-UniRule"/>
</dbReference>
<keyword evidence="8 11" id="KW-0100">Branched-chain amino acid biosynthesis</keyword>
<comment type="catalytic activity">
    <reaction evidence="9">
        <text>(2R)-2,3-dihydroxy-3-methylbutanoate + NAD(+) = (2S)-2-acetolactate + NADH + H(+)</text>
        <dbReference type="Rhea" id="RHEA:30627"/>
        <dbReference type="ChEBI" id="CHEBI:15378"/>
        <dbReference type="ChEBI" id="CHEBI:49072"/>
        <dbReference type="ChEBI" id="CHEBI:57540"/>
        <dbReference type="ChEBI" id="CHEBI:57945"/>
        <dbReference type="ChEBI" id="CHEBI:58476"/>
        <dbReference type="EC" id="1.1.1.383"/>
    </reaction>
</comment>
<accession>A0A133V5Y0</accession>
<evidence type="ECO:0000256" key="7">
    <source>
        <dbReference type="ARBA" id="ARBA00023002"/>
    </source>
</evidence>
<keyword evidence="7 11" id="KW-0560">Oxidoreductase</keyword>
<dbReference type="PROSITE" id="PS51850">
    <property type="entry name" value="KARI_N"/>
    <property type="match status" value="1"/>
</dbReference>